<dbReference type="GO" id="GO:0008270">
    <property type="term" value="F:zinc ion binding"/>
    <property type="evidence" value="ECO:0007669"/>
    <property type="project" value="UniProtKB-KW"/>
</dbReference>
<organism evidence="7 8">
    <name type="scientific">Blepharisma stoltei</name>
    <dbReference type="NCBI Taxonomy" id="1481888"/>
    <lineage>
        <taxon>Eukaryota</taxon>
        <taxon>Sar</taxon>
        <taxon>Alveolata</taxon>
        <taxon>Ciliophora</taxon>
        <taxon>Postciliodesmatophora</taxon>
        <taxon>Heterotrichea</taxon>
        <taxon>Heterotrichida</taxon>
        <taxon>Blepharismidae</taxon>
        <taxon>Blepharisma</taxon>
    </lineage>
</organism>
<keyword evidence="3" id="KW-0862">Zinc</keyword>
<keyword evidence="4" id="KW-0175">Coiled coil</keyword>
<reference evidence="7" key="1">
    <citation type="submission" date="2021-09" db="EMBL/GenBank/DDBJ databases">
        <authorList>
            <consortium name="AG Swart"/>
            <person name="Singh M."/>
            <person name="Singh A."/>
            <person name="Seah K."/>
            <person name="Emmerich C."/>
        </authorList>
    </citation>
    <scope>NUCLEOTIDE SEQUENCE</scope>
    <source>
        <strain evidence="7">ATCC30299</strain>
    </source>
</reference>
<evidence type="ECO:0000256" key="1">
    <source>
        <dbReference type="ARBA" id="ARBA00022614"/>
    </source>
</evidence>
<evidence type="ECO:0000313" key="8">
    <source>
        <dbReference type="Proteomes" id="UP001162131"/>
    </source>
</evidence>
<evidence type="ECO:0000256" key="4">
    <source>
        <dbReference type="SAM" id="Coils"/>
    </source>
</evidence>
<gene>
    <name evidence="7" type="ORF">BSTOLATCC_MIC24226</name>
</gene>
<dbReference type="PROSITE" id="PS00028">
    <property type="entry name" value="ZINC_FINGER_C2H2_1"/>
    <property type="match status" value="1"/>
</dbReference>
<dbReference type="PROSITE" id="PS50157">
    <property type="entry name" value="ZINC_FINGER_C2H2_2"/>
    <property type="match status" value="1"/>
</dbReference>
<feature type="domain" description="C2H2-type" evidence="6">
    <location>
        <begin position="5"/>
        <end position="35"/>
    </location>
</feature>
<dbReference type="Pfam" id="PF12799">
    <property type="entry name" value="LRR_4"/>
    <property type="match status" value="1"/>
</dbReference>
<feature type="coiled-coil region" evidence="4">
    <location>
        <begin position="312"/>
        <end position="353"/>
    </location>
</feature>
<keyword evidence="1" id="KW-0433">Leucine-rich repeat</keyword>
<feature type="region of interest" description="Disordered" evidence="5">
    <location>
        <begin position="416"/>
        <end position="435"/>
    </location>
</feature>
<evidence type="ECO:0000256" key="5">
    <source>
        <dbReference type="SAM" id="MobiDB-lite"/>
    </source>
</evidence>
<dbReference type="AlphaFoldDB" id="A0AAU9J2U4"/>
<keyword evidence="8" id="KW-1185">Reference proteome</keyword>
<dbReference type="Proteomes" id="UP001162131">
    <property type="component" value="Unassembled WGS sequence"/>
</dbReference>
<proteinExistence type="predicted"/>
<feature type="coiled-coil region" evidence="4">
    <location>
        <begin position="47"/>
        <end position="74"/>
    </location>
</feature>
<comment type="caution">
    <text evidence="7">The sequence shown here is derived from an EMBL/GenBank/DDBJ whole genome shotgun (WGS) entry which is preliminary data.</text>
</comment>
<dbReference type="InterPro" id="IPR050836">
    <property type="entry name" value="SDS22/Internalin_LRR"/>
</dbReference>
<dbReference type="PANTHER" id="PTHR46652:SF7">
    <property type="entry name" value="LEUCINE-RICH REPEAT AND IQ DOMAIN-CONTAINING PROTEIN 1"/>
    <property type="match status" value="1"/>
</dbReference>
<keyword evidence="2" id="KW-0677">Repeat</keyword>
<dbReference type="InterPro" id="IPR001611">
    <property type="entry name" value="Leu-rich_rpt"/>
</dbReference>
<evidence type="ECO:0000256" key="2">
    <source>
        <dbReference type="ARBA" id="ARBA00022737"/>
    </source>
</evidence>
<dbReference type="EMBL" id="CAJZBQ010000023">
    <property type="protein sequence ID" value="CAG9319675.1"/>
    <property type="molecule type" value="Genomic_DNA"/>
</dbReference>
<dbReference type="SUPFAM" id="SSF52075">
    <property type="entry name" value="Outer arm dynein light chain 1"/>
    <property type="match status" value="1"/>
</dbReference>
<evidence type="ECO:0000256" key="3">
    <source>
        <dbReference type="PROSITE-ProRule" id="PRU00042"/>
    </source>
</evidence>
<keyword evidence="3" id="KW-0863">Zinc-finger</keyword>
<dbReference type="SMART" id="SM00355">
    <property type="entry name" value="ZnF_C2H2"/>
    <property type="match status" value="1"/>
</dbReference>
<protein>
    <recommendedName>
        <fullName evidence="6">C2H2-type domain-containing protein</fullName>
    </recommendedName>
</protein>
<sequence length="480" mass="55875">MSERIFCPYEDCGRGFFNKEDLRKHLTRRHLERDFQEAEPPTEIISEAKEENDIQEADDTINEIEKMKEKLFNTQPQTKNDIKTPDYIKEEITAEIGLRDGKLEKNEFLTVDYLLETTGQDTIDDITELILRDKNLQSFESSEFLDLSEMISLEYLCLSHNKLKSIVGVSELLGLQEINVNNNMITDLSPLESLSQLRKLFCSNNQIKVILPLKGLKQLSTLSIYNNKLFDLDSSLKILQELPKLKELDIDRNPCILQTQNSRYRVIIKLKLELLDGEAITDVDIQIAHDLYGELETFIPKNFVGRLRTSAKVQEANEMQLLYAEVEELRNELEEVKEERDKLLQEKVELKKEDPEFLKEENERLRREVASMYVLLDEVNDLRYKLKEGMGAVARQVFEENVRLRARVVELENKKKKNNNEMRRPYTAATSRPMTSAGIMSRNEAISDEVLEAMVERNAKMLKDLEVKVNTFKTDLSKKK</sequence>
<dbReference type="InterPro" id="IPR025875">
    <property type="entry name" value="Leu-rich_rpt_4"/>
</dbReference>
<dbReference type="PROSITE" id="PS51450">
    <property type="entry name" value="LRR"/>
    <property type="match status" value="3"/>
</dbReference>
<dbReference type="InterPro" id="IPR013087">
    <property type="entry name" value="Znf_C2H2_type"/>
</dbReference>
<accession>A0AAU9J2U4</accession>
<evidence type="ECO:0000313" key="7">
    <source>
        <dbReference type="EMBL" id="CAG9319675.1"/>
    </source>
</evidence>
<keyword evidence="3" id="KW-0479">Metal-binding</keyword>
<dbReference type="SMART" id="SM00365">
    <property type="entry name" value="LRR_SD22"/>
    <property type="match status" value="4"/>
</dbReference>
<dbReference type="PANTHER" id="PTHR46652">
    <property type="entry name" value="LEUCINE-RICH REPEAT AND IQ DOMAIN-CONTAINING PROTEIN 1-RELATED"/>
    <property type="match status" value="1"/>
</dbReference>
<dbReference type="Gene3D" id="3.80.10.10">
    <property type="entry name" value="Ribonuclease Inhibitor"/>
    <property type="match status" value="1"/>
</dbReference>
<name>A0AAU9J2U4_9CILI</name>
<dbReference type="InterPro" id="IPR032675">
    <property type="entry name" value="LRR_dom_sf"/>
</dbReference>
<evidence type="ECO:0000259" key="6">
    <source>
        <dbReference type="PROSITE" id="PS50157"/>
    </source>
</evidence>